<comment type="caution">
    <text evidence="7">The sequence shown here is derived from an EMBL/GenBank/DDBJ whole genome shotgun (WGS) entry which is preliminary data.</text>
</comment>
<dbReference type="InterPro" id="IPR013766">
    <property type="entry name" value="Thioredoxin_domain"/>
</dbReference>
<dbReference type="InterPro" id="IPR036249">
    <property type="entry name" value="Thioredoxin-like_sf"/>
</dbReference>
<evidence type="ECO:0000256" key="4">
    <source>
        <dbReference type="ARBA" id="ARBA00023284"/>
    </source>
</evidence>
<name>A0A5C8ZD96_9GAMM</name>
<evidence type="ECO:0000256" key="2">
    <source>
        <dbReference type="ARBA" id="ARBA00023002"/>
    </source>
</evidence>
<protein>
    <submittedName>
        <fullName evidence="7">DsbA family protein</fullName>
    </submittedName>
</protein>
<evidence type="ECO:0000313" key="7">
    <source>
        <dbReference type="EMBL" id="TXR54830.1"/>
    </source>
</evidence>
<evidence type="ECO:0000259" key="6">
    <source>
        <dbReference type="PROSITE" id="PS51352"/>
    </source>
</evidence>
<proteinExistence type="predicted"/>
<dbReference type="AlphaFoldDB" id="A0A5C8ZD96"/>
<keyword evidence="1 5" id="KW-0732">Signal</keyword>
<dbReference type="GO" id="GO:0016491">
    <property type="term" value="F:oxidoreductase activity"/>
    <property type="evidence" value="ECO:0007669"/>
    <property type="project" value="UniProtKB-KW"/>
</dbReference>
<feature type="chain" id="PRO_5022697777" evidence="5">
    <location>
        <begin position="26"/>
        <end position="247"/>
    </location>
</feature>
<dbReference type="InterPro" id="IPR041205">
    <property type="entry name" value="ScsC_N"/>
</dbReference>
<dbReference type="Proteomes" id="UP000321764">
    <property type="component" value="Unassembled WGS sequence"/>
</dbReference>
<sequence length="247" mass="27250">MKAVKLFRPISLATLIMASTSTALVAEEFEKSDIEQIVHQYIIDNPEVVAEAIYKLQNQAKEEQARQEALSLKQMTAQLTNNPIDPVGGNPNGSVTIVEFFDYNCGYCKRANGTLQQLIADNPDLKVVYKEWPILSEGSAKASNIALAVNLAYPDKYQAFHRALLESRSVRTENDAWAVVERVGLDRAKVEKELSNGDIAKHLQETKYLAQQLGITGTPAFVVGGQILKGAYPQEDIQRAIDAAKES</sequence>
<dbReference type="PROSITE" id="PS51352">
    <property type="entry name" value="THIOREDOXIN_2"/>
    <property type="match status" value="1"/>
</dbReference>
<gene>
    <name evidence="7" type="ORF">FME95_09935</name>
</gene>
<dbReference type="PANTHER" id="PTHR13887:SF14">
    <property type="entry name" value="DISULFIDE BOND FORMATION PROTEIN D"/>
    <property type="match status" value="1"/>
</dbReference>
<keyword evidence="3" id="KW-1015">Disulfide bond</keyword>
<accession>A0A5C8ZD96</accession>
<dbReference type="Pfam" id="PF18312">
    <property type="entry name" value="ScsC_N"/>
    <property type="match status" value="1"/>
</dbReference>
<keyword evidence="8" id="KW-1185">Reference proteome</keyword>
<evidence type="ECO:0000256" key="3">
    <source>
        <dbReference type="ARBA" id="ARBA00023157"/>
    </source>
</evidence>
<keyword evidence="4" id="KW-0676">Redox-active center</keyword>
<evidence type="ECO:0000313" key="8">
    <source>
        <dbReference type="Proteomes" id="UP000321764"/>
    </source>
</evidence>
<evidence type="ECO:0000256" key="1">
    <source>
        <dbReference type="ARBA" id="ARBA00022729"/>
    </source>
</evidence>
<dbReference type="SUPFAM" id="SSF52833">
    <property type="entry name" value="Thioredoxin-like"/>
    <property type="match status" value="1"/>
</dbReference>
<keyword evidence="2" id="KW-0560">Oxidoreductase</keyword>
<feature type="signal peptide" evidence="5">
    <location>
        <begin position="1"/>
        <end position="25"/>
    </location>
</feature>
<dbReference type="Pfam" id="PF01323">
    <property type="entry name" value="DSBA"/>
    <property type="match status" value="1"/>
</dbReference>
<dbReference type="RefSeq" id="WP_147714229.1">
    <property type="nucleotide sequence ID" value="NZ_VKAD01000001.1"/>
</dbReference>
<reference evidence="7 8" key="1">
    <citation type="submission" date="2019-07" db="EMBL/GenBank/DDBJ databases">
        <title>Reinekea sp. strain SSH23 genome sequencing and assembly.</title>
        <authorList>
            <person name="Kim I."/>
        </authorList>
    </citation>
    <scope>NUCLEOTIDE SEQUENCE [LARGE SCALE GENOMIC DNA]</scope>
    <source>
        <strain evidence="7 8">SSH23</strain>
    </source>
</reference>
<feature type="domain" description="Thioredoxin" evidence="6">
    <location>
        <begin position="63"/>
        <end position="246"/>
    </location>
</feature>
<dbReference type="EMBL" id="VKAD01000001">
    <property type="protein sequence ID" value="TXR54830.1"/>
    <property type="molecule type" value="Genomic_DNA"/>
</dbReference>
<dbReference type="Gene3D" id="3.40.30.10">
    <property type="entry name" value="Glutaredoxin"/>
    <property type="match status" value="1"/>
</dbReference>
<dbReference type="InterPro" id="IPR001853">
    <property type="entry name" value="DSBA-like_thioredoxin_dom"/>
</dbReference>
<dbReference type="PANTHER" id="PTHR13887">
    <property type="entry name" value="GLUTATHIONE S-TRANSFERASE KAPPA"/>
    <property type="match status" value="1"/>
</dbReference>
<evidence type="ECO:0000256" key="5">
    <source>
        <dbReference type="SAM" id="SignalP"/>
    </source>
</evidence>
<organism evidence="7 8">
    <name type="scientific">Reinekea thalattae</name>
    <dbReference type="NCBI Taxonomy" id="2593301"/>
    <lineage>
        <taxon>Bacteria</taxon>
        <taxon>Pseudomonadati</taxon>
        <taxon>Pseudomonadota</taxon>
        <taxon>Gammaproteobacteria</taxon>
        <taxon>Oceanospirillales</taxon>
        <taxon>Saccharospirillaceae</taxon>
        <taxon>Reinekea</taxon>
    </lineage>
</organism>
<dbReference type="OrthoDB" id="9780340at2"/>
<dbReference type="CDD" id="cd03023">
    <property type="entry name" value="DsbA_Com1_like"/>
    <property type="match status" value="1"/>
</dbReference>